<reference evidence="1 2" key="1">
    <citation type="submission" date="2019-01" db="EMBL/GenBank/DDBJ databases">
        <title>Coherence of Microcystis species and biogeography revealed through population genomics.</title>
        <authorList>
            <person name="Perez-Carrascal O.M."/>
            <person name="Terrat Y."/>
            <person name="Giani A."/>
            <person name="Fortin N."/>
            <person name="Tromas N."/>
            <person name="Shapiro B.J."/>
        </authorList>
    </citation>
    <scope>NUCLEOTIDE SEQUENCE [LARGE SCALE GENOMIC DNA]</scope>
    <source>
        <strain evidence="1">Ma_QC_Ch_20071001_S25D</strain>
    </source>
</reference>
<comment type="caution">
    <text evidence="1">The sequence shown here is derived from an EMBL/GenBank/DDBJ whole genome shotgun (WGS) entry which is preliminary data.</text>
</comment>
<accession>A0A552FEB6</accession>
<evidence type="ECO:0008006" key="3">
    <source>
        <dbReference type="Google" id="ProtNLM"/>
    </source>
</evidence>
<gene>
    <name evidence="1" type="ORF">EWV57_21330</name>
</gene>
<dbReference type="SUPFAM" id="SSF143100">
    <property type="entry name" value="TTHA1013/TTHA0281-like"/>
    <property type="match status" value="1"/>
</dbReference>
<evidence type="ECO:0000313" key="1">
    <source>
        <dbReference type="EMBL" id="TRU45042.1"/>
    </source>
</evidence>
<organism evidence="1 2">
    <name type="scientific">Microcystis aeruginosa Ma_QC_Ch_20071001_S25D</name>
    <dbReference type="NCBI Taxonomy" id="2486250"/>
    <lineage>
        <taxon>Bacteria</taxon>
        <taxon>Bacillati</taxon>
        <taxon>Cyanobacteriota</taxon>
        <taxon>Cyanophyceae</taxon>
        <taxon>Oscillatoriophycideae</taxon>
        <taxon>Chroococcales</taxon>
        <taxon>Microcystaceae</taxon>
        <taxon>Microcystis</taxon>
    </lineage>
</organism>
<protein>
    <recommendedName>
        <fullName evidence="3">Type II toxin-antitoxin system HicB family antitoxin</fullName>
    </recommendedName>
</protein>
<evidence type="ECO:0000313" key="2">
    <source>
        <dbReference type="Proteomes" id="UP000316958"/>
    </source>
</evidence>
<name>A0A552FEB6_MICAE</name>
<dbReference type="Gene3D" id="3.30.160.250">
    <property type="match status" value="1"/>
</dbReference>
<proteinExistence type="predicted"/>
<dbReference type="InterPro" id="IPR035069">
    <property type="entry name" value="TTHA1013/TTHA0281-like"/>
</dbReference>
<sequence>MKSKVSIEIEKREGKYSAYSPEIEGYIAEGNSLDSVIDAIKQAIQSHWHQQEEESSKTTAQSLLELFENITAGMTETEINNLPRDGAQEQDYYIYGIPKSDS</sequence>
<dbReference type="EMBL" id="SFBE01000352">
    <property type="protein sequence ID" value="TRU45042.1"/>
    <property type="molecule type" value="Genomic_DNA"/>
</dbReference>
<dbReference type="AlphaFoldDB" id="A0A552FEB6"/>
<dbReference type="Proteomes" id="UP000316958">
    <property type="component" value="Unassembled WGS sequence"/>
</dbReference>